<sequence>MGYATVVECDEILGQALTNAWADTPGVQIDLINIGNTRNLNQIPNEIVERYIVLADSAIDGVISQMYYTPLKECASGQWELDADINEYNQFVEISDTGNLIKGEKIVIRDDNTGDEEFHFILSIEDQYSFRTVDPIETVFTASEDTRVIRIKYPPPINNISARLTASYIYDKYFAAQASPNISDYGKAMRDVANGDLNDILNGRTILYCQRRRGDRMGNPWLSDTYHHQNRGYETGGRDKSKPG</sequence>
<reference evidence="2" key="1">
    <citation type="journal article" date="2015" name="Nature">
        <title>Complex archaea that bridge the gap between prokaryotes and eukaryotes.</title>
        <authorList>
            <person name="Spang A."/>
            <person name="Saw J.H."/>
            <person name="Jorgensen S.L."/>
            <person name="Zaremba-Niedzwiedzka K."/>
            <person name="Martijn J."/>
            <person name="Lind A.E."/>
            <person name="van Eijk R."/>
            <person name="Schleper C."/>
            <person name="Guy L."/>
            <person name="Ettema T.J."/>
        </authorList>
    </citation>
    <scope>NUCLEOTIDE SEQUENCE</scope>
</reference>
<proteinExistence type="predicted"/>
<protein>
    <submittedName>
        <fullName evidence="2">Uncharacterized protein</fullName>
    </submittedName>
</protein>
<feature type="region of interest" description="Disordered" evidence="1">
    <location>
        <begin position="219"/>
        <end position="244"/>
    </location>
</feature>
<accession>A0A0F9KAD0</accession>
<evidence type="ECO:0000256" key="1">
    <source>
        <dbReference type="SAM" id="MobiDB-lite"/>
    </source>
</evidence>
<dbReference type="EMBL" id="LAZR01014079">
    <property type="protein sequence ID" value="KKM19048.1"/>
    <property type="molecule type" value="Genomic_DNA"/>
</dbReference>
<organism evidence="2">
    <name type="scientific">marine sediment metagenome</name>
    <dbReference type="NCBI Taxonomy" id="412755"/>
    <lineage>
        <taxon>unclassified sequences</taxon>
        <taxon>metagenomes</taxon>
        <taxon>ecological metagenomes</taxon>
    </lineage>
</organism>
<comment type="caution">
    <text evidence="2">The sequence shown here is derived from an EMBL/GenBank/DDBJ whole genome shotgun (WGS) entry which is preliminary data.</text>
</comment>
<gene>
    <name evidence="2" type="ORF">LCGC14_1659580</name>
</gene>
<name>A0A0F9KAD0_9ZZZZ</name>
<evidence type="ECO:0000313" key="2">
    <source>
        <dbReference type="EMBL" id="KKM19048.1"/>
    </source>
</evidence>
<dbReference type="AlphaFoldDB" id="A0A0F9KAD0"/>